<evidence type="ECO:0000256" key="5">
    <source>
        <dbReference type="ARBA" id="ARBA00022989"/>
    </source>
</evidence>
<feature type="domain" description="G-protein coupled receptors family 3 profile" evidence="12">
    <location>
        <begin position="545"/>
        <end position="798"/>
    </location>
</feature>
<keyword evidence="8" id="KW-0675">Receptor</keyword>
<keyword evidence="14" id="KW-1185">Reference proteome</keyword>
<dbReference type="InterPro" id="IPR017978">
    <property type="entry name" value="GPCR_3_C"/>
</dbReference>
<dbReference type="GeneTree" id="ENSGT00950000182788"/>
<dbReference type="GO" id="GO:0004930">
    <property type="term" value="F:G protein-coupled receptor activity"/>
    <property type="evidence" value="ECO:0007669"/>
    <property type="project" value="UniProtKB-KW"/>
</dbReference>
<dbReference type="eggNOG" id="KOG1056">
    <property type="taxonomic scope" value="Eukaryota"/>
</dbReference>
<dbReference type="PANTHER" id="PTHR24061:SF495">
    <property type="entry name" value="G-PROTEIN COUPLED RECEPTORS FAMILY 3 PROFILE DOMAIN-CONTAINING PROTEIN"/>
    <property type="match status" value="1"/>
</dbReference>
<dbReference type="Pfam" id="PF00003">
    <property type="entry name" value="7tm_3"/>
    <property type="match status" value="1"/>
</dbReference>
<accession>G3VM02</accession>
<dbReference type="GO" id="GO:0005886">
    <property type="term" value="C:plasma membrane"/>
    <property type="evidence" value="ECO:0007669"/>
    <property type="project" value="UniProtKB-SubCell"/>
</dbReference>
<keyword evidence="3 11" id="KW-0812">Transmembrane</keyword>
<feature type="transmembrane region" description="Helical" evidence="11">
    <location>
        <begin position="659"/>
        <end position="679"/>
    </location>
</feature>
<dbReference type="Proteomes" id="UP000007648">
    <property type="component" value="Unassembled WGS sequence"/>
</dbReference>
<dbReference type="InParanoid" id="G3VM02"/>
<keyword evidence="6" id="KW-0297">G-protein coupled receptor</keyword>
<sequence>RFSSAHYRMVQSFVFIIEEINKNTQLLPNFTLGFTIWDSESSELGALWGTMALLTGQGYPVPNYDCTLPETPLAAILGEDRSALSIPMATWLGLYRIPQFSYLLKSVKQQQMTRKNPLNSFQEPFTITWIITLSFISHFQVTLNFAWHGGYGSTVSLLSDKLRFPSFLRTLPPDEARLRRAACTLAAAQPRVLLVFAAARELLLLAVELWRQGTGQGRLWISSEVWEPALPAALALSGILSGALSFSGHRGRLPGFLEFLGRLHPAHSPEDKFLPPFWEETFHCQWSLNSSAGGVAVPGGWLGGEEGGGGKVGKGAEAVRGARRCTGEETLQGQVLPFLDMSDLSVTYAVANAVASVAQALHDMATCEVGTGPFEGRCADVPHFRPWQLLHYLRRVRFRNSYGEEVLFDAHGDPPALYDVMRWQPGPEGYPSFQEVARFNDMAARESQLQMNASGLTLEGMEKQVEKQGSSLCQKTCPPGTWRTSQIGQASCCFACLQCPVGQVSEHKADAPACKECPDDTTWPSPSRDRCELQPDVFLKFGDPLGAVLASLGVCVSLATGLVLGVFIYHRHTPLVRASSPGLSALLLSSLLLCSLSSLLFLGPRGPFDCRLCQVVLSLTFTTAVSCVLARTAAVLVAFRAVQPGGPLQVCLGPGLPRAMVAGPLVAQVCICIACLGVAPQSQSRSPSLAPNTVPPECREALPPGFWVLLGLLALAGFVLALWTRQLPGGFCEAHLLSLSMAMCVSVWLASLPAQLHSQGRAVAAAVQTFSILASNAALLGFIFLPRCFVILLRPHRNNRAWLMGRLPASGPPPNSR</sequence>
<evidence type="ECO:0000256" key="2">
    <source>
        <dbReference type="ARBA" id="ARBA00022475"/>
    </source>
</evidence>
<name>G3VM02_SARHA</name>
<feature type="transmembrane region" description="Helical" evidence="11">
    <location>
        <begin position="762"/>
        <end position="785"/>
    </location>
</feature>
<evidence type="ECO:0000256" key="9">
    <source>
        <dbReference type="ARBA" id="ARBA00023180"/>
    </source>
</evidence>
<reference evidence="13" key="2">
    <citation type="submission" date="2025-08" db="UniProtKB">
        <authorList>
            <consortium name="Ensembl"/>
        </authorList>
    </citation>
    <scope>IDENTIFICATION</scope>
</reference>
<dbReference type="AlphaFoldDB" id="G3VM02"/>
<proteinExistence type="predicted"/>
<reference evidence="13" key="3">
    <citation type="submission" date="2025-09" db="UniProtKB">
        <authorList>
            <consortium name="Ensembl"/>
        </authorList>
    </citation>
    <scope>IDENTIFICATION</scope>
</reference>
<dbReference type="InterPro" id="IPR011500">
    <property type="entry name" value="GPCR_3_9-Cys_dom"/>
</dbReference>
<dbReference type="SUPFAM" id="SSF53822">
    <property type="entry name" value="Periplasmic binding protein-like I"/>
    <property type="match status" value="1"/>
</dbReference>
<dbReference type="PRINTS" id="PR00248">
    <property type="entry name" value="GPCRMGR"/>
</dbReference>
<dbReference type="InterPro" id="IPR028082">
    <property type="entry name" value="Peripla_BP_I"/>
</dbReference>
<protein>
    <recommendedName>
        <fullName evidence="12">G-protein coupled receptors family 3 profile domain-containing protein</fullName>
    </recommendedName>
</protein>
<evidence type="ECO:0000259" key="12">
    <source>
        <dbReference type="PROSITE" id="PS50259"/>
    </source>
</evidence>
<feature type="transmembrane region" description="Helical" evidence="11">
    <location>
        <begin position="736"/>
        <end position="756"/>
    </location>
</feature>
<keyword evidence="10" id="KW-0807">Transducer</keyword>
<evidence type="ECO:0000256" key="7">
    <source>
        <dbReference type="ARBA" id="ARBA00023136"/>
    </source>
</evidence>
<evidence type="ECO:0000256" key="11">
    <source>
        <dbReference type="SAM" id="Phobius"/>
    </source>
</evidence>
<evidence type="ECO:0000256" key="1">
    <source>
        <dbReference type="ARBA" id="ARBA00004651"/>
    </source>
</evidence>
<dbReference type="InterPro" id="IPR000068">
    <property type="entry name" value="GPCR_3_Ca_sens_rcpt-rel"/>
</dbReference>
<dbReference type="InterPro" id="IPR038550">
    <property type="entry name" value="GPCR_3_9-Cys_sf"/>
</dbReference>
<keyword evidence="9" id="KW-0325">Glycoprotein</keyword>
<evidence type="ECO:0000256" key="6">
    <source>
        <dbReference type="ARBA" id="ARBA00023040"/>
    </source>
</evidence>
<dbReference type="Pfam" id="PF07562">
    <property type="entry name" value="NCD3G"/>
    <property type="match status" value="1"/>
</dbReference>
<dbReference type="HOGENOM" id="CLU_005389_5_1_1"/>
<feature type="transmembrane region" description="Helical" evidence="11">
    <location>
        <begin position="705"/>
        <end position="724"/>
    </location>
</feature>
<dbReference type="Gene3D" id="2.10.50.30">
    <property type="entry name" value="GPCR, family 3, nine cysteines domain"/>
    <property type="match status" value="1"/>
</dbReference>
<reference evidence="13 14" key="1">
    <citation type="journal article" date="2011" name="Proc. Natl. Acad. Sci. U.S.A.">
        <title>Genetic diversity and population structure of the endangered marsupial Sarcophilus harrisii (Tasmanian devil).</title>
        <authorList>
            <person name="Miller W."/>
            <person name="Hayes V.M."/>
            <person name="Ratan A."/>
            <person name="Petersen D.C."/>
            <person name="Wittekindt N.E."/>
            <person name="Miller J."/>
            <person name="Walenz B."/>
            <person name="Knight J."/>
            <person name="Qi J."/>
            <person name="Zhao F."/>
            <person name="Wang Q."/>
            <person name="Bedoya-Reina O.C."/>
            <person name="Katiyar N."/>
            <person name="Tomsho L.P."/>
            <person name="Kasson L.M."/>
            <person name="Hardie R.A."/>
            <person name="Woodbridge P."/>
            <person name="Tindall E.A."/>
            <person name="Bertelsen M.F."/>
            <person name="Dixon D."/>
            <person name="Pyecroft S."/>
            <person name="Helgen K.M."/>
            <person name="Lesk A.M."/>
            <person name="Pringle T.H."/>
            <person name="Patterson N."/>
            <person name="Zhang Y."/>
            <person name="Kreiss A."/>
            <person name="Woods G.M."/>
            <person name="Jones M.E."/>
            <person name="Schuster S.C."/>
        </authorList>
    </citation>
    <scope>NUCLEOTIDE SEQUENCE [LARGE SCALE GENOMIC DNA]</scope>
</reference>
<evidence type="ECO:0000256" key="3">
    <source>
        <dbReference type="ARBA" id="ARBA00022692"/>
    </source>
</evidence>
<dbReference type="PANTHER" id="PTHR24061">
    <property type="entry name" value="CALCIUM-SENSING RECEPTOR-RELATED"/>
    <property type="match status" value="1"/>
</dbReference>
<evidence type="ECO:0000256" key="4">
    <source>
        <dbReference type="ARBA" id="ARBA00022729"/>
    </source>
</evidence>
<dbReference type="Gene3D" id="3.40.50.2300">
    <property type="match status" value="3"/>
</dbReference>
<gene>
    <name evidence="13" type="primary">LOC100915522</name>
</gene>
<evidence type="ECO:0000256" key="10">
    <source>
        <dbReference type="ARBA" id="ARBA00023224"/>
    </source>
</evidence>
<keyword evidence="5 11" id="KW-1133">Transmembrane helix</keyword>
<dbReference type="Ensembl" id="ENSSHAT00000004249.2">
    <property type="protein sequence ID" value="ENSSHAP00000004207.2"/>
    <property type="gene ID" value="ENSSHAG00000003708.2"/>
</dbReference>
<keyword evidence="4" id="KW-0732">Signal</keyword>
<feature type="transmembrane region" description="Helical" evidence="11">
    <location>
        <begin position="545"/>
        <end position="569"/>
    </location>
</feature>
<evidence type="ECO:0000313" key="14">
    <source>
        <dbReference type="Proteomes" id="UP000007648"/>
    </source>
</evidence>
<dbReference type="InterPro" id="IPR001828">
    <property type="entry name" value="ANF_lig-bd_rcpt"/>
</dbReference>
<keyword evidence="2" id="KW-1003">Cell membrane</keyword>
<dbReference type="Pfam" id="PF01094">
    <property type="entry name" value="ANF_receptor"/>
    <property type="match status" value="2"/>
</dbReference>
<dbReference type="FunFam" id="2.10.50.30:FF:000004">
    <property type="entry name" value="Taste receptor type 1 member 3-like protein"/>
    <property type="match status" value="1"/>
</dbReference>
<keyword evidence="7 11" id="KW-0472">Membrane</keyword>
<dbReference type="InterPro" id="IPR000337">
    <property type="entry name" value="GPCR_3"/>
</dbReference>
<dbReference type="PROSITE" id="PS50259">
    <property type="entry name" value="G_PROTEIN_RECEP_F3_4"/>
    <property type="match status" value="1"/>
</dbReference>
<evidence type="ECO:0000313" key="13">
    <source>
        <dbReference type="Ensembl" id="ENSSHAP00000004207.2"/>
    </source>
</evidence>
<feature type="transmembrane region" description="Helical" evidence="11">
    <location>
        <begin position="615"/>
        <end position="639"/>
    </location>
</feature>
<feature type="transmembrane region" description="Helical" evidence="11">
    <location>
        <begin position="581"/>
        <end position="603"/>
    </location>
</feature>
<organism evidence="13 14">
    <name type="scientific">Sarcophilus harrisii</name>
    <name type="common">Tasmanian devil</name>
    <name type="synonym">Sarcophilus laniarius</name>
    <dbReference type="NCBI Taxonomy" id="9305"/>
    <lineage>
        <taxon>Eukaryota</taxon>
        <taxon>Metazoa</taxon>
        <taxon>Chordata</taxon>
        <taxon>Craniata</taxon>
        <taxon>Vertebrata</taxon>
        <taxon>Euteleostomi</taxon>
        <taxon>Mammalia</taxon>
        <taxon>Metatheria</taxon>
        <taxon>Dasyuromorphia</taxon>
        <taxon>Dasyuridae</taxon>
        <taxon>Sarcophilus</taxon>
    </lineage>
</organism>
<comment type="subcellular location">
    <subcellularLocation>
        <location evidence="1">Cell membrane</location>
        <topology evidence="1">Multi-pass membrane protein</topology>
    </subcellularLocation>
</comment>
<evidence type="ECO:0000256" key="8">
    <source>
        <dbReference type="ARBA" id="ARBA00023170"/>
    </source>
</evidence>